<accession>A0A150QW68</accession>
<evidence type="ECO:0000313" key="1">
    <source>
        <dbReference type="EMBL" id="KYF72062.1"/>
    </source>
</evidence>
<dbReference type="PROSITE" id="PS51318">
    <property type="entry name" value="TAT"/>
    <property type="match status" value="1"/>
</dbReference>
<name>A0A150QW68_SORCE</name>
<organism evidence="1 2">
    <name type="scientific">Sorangium cellulosum</name>
    <name type="common">Polyangium cellulosum</name>
    <dbReference type="NCBI Taxonomy" id="56"/>
    <lineage>
        <taxon>Bacteria</taxon>
        <taxon>Pseudomonadati</taxon>
        <taxon>Myxococcota</taxon>
        <taxon>Polyangia</taxon>
        <taxon>Polyangiales</taxon>
        <taxon>Polyangiaceae</taxon>
        <taxon>Sorangium</taxon>
    </lineage>
</organism>
<sequence>MDVDAFAASAARRALLGAALALALGVTPGLPGAREASAAEPLAWVAPDSARVIAWRHGAQQGAPAPGGTPSASAAPIEADPTRPVALTAEQLLLVPVEPGDRLEVRGDVAGIGLGSGVGDAPDVITWMPLPPLKAGARDVAVPAWSSARFVAVRAAVPRGAE</sequence>
<comment type="caution">
    <text evidence="1">The sequence shown here is derived from an EMBL/GenBank/DDBJ whole genome shotgun (WGS) entry which is preliminary data.</text>
</comment>
<dbReference type="AlphaFoldDB" id="A0A150QW68"/>
<feature type="non-terminal residue" evidence="1">
    <location>
        <position position="162"/>
    </location>
</feature>
<gene>
    <name evidence="1" type="ORF">BE15_45395</name>
</gene>
<proteinExistence type="predicted"/>
<evidence type="ECO:0000313" key="2">
    <source>
        <dbReference type="Proteomes" id="UP000075260"/>
    </source>
</evidence>
<dbReference type="EMBL" id="JEMA01000293">
    <property type="protein sequence ID" value="KYF72062.1"/>
    <property type="molecule type" value="Genomic_DNA"/>
</dbReference>
<reference evidence="1 2" key="1">
    <citation type="submission" date="2014-02" db="EMBL/GenBank/DDBJ databases">
        <title>The small core and large imbalanced accessory genome model reveals a collaborative survival strategy of Sorangium cellulosum strains in nature.</title>
        <authorList>
            <person name="Han K."/>
            <person name="Peng R."/>
            <person name="Blom J."/>
            <person name="Li Y.-Z."/>
        </authorList>
    </citation>
    <scope>NUCLEOTIDE SEQUENCE [LARGE SCALE GENOMIC DNA]</scope>
    <source>
        <strain evidence="1 2">So0008-312</strain>
    </source>
</reference>
<dbReference type="InterPro" id="IPR006311">
    <property type="entry name" value="TAT_signal"/>
</dbReference>
<protein>
    <submittedName>
        <fullName evidence="1">Uncharacterized protein</fullName>
    </submittedName>
</protein>
<dbReference type="Proteomes" id="UP000075260">
    <property type="component" value="Unassembled WGS sequence"/>
</dbReference>